<feature type="chain" id="PRO_5045019908" evidence="2">
    <location>
        <begin position="16"/>
        <end position="76"/>
    </location>
</feature>
<feature type="compositionally biased region" description="Basic and acidic residues" evidence="1">
    <location>
        <begin position="52"/>
        <end position="76"/>
    </location>
</feature>
<accession>A0A7I8I878</accession>
<name>A0A7I8I878_SPIIN</name>
<dbReference type="OrthoDB" id="2019035at2759"/>
<dbReference type="AlphaFoldDB" id="A0A7I8I878"/>
<dbReference type="PANTHER" id="PTHR35135">
    <property type="entry name" value="OS05G0517800 PROTEIN"/>
    <property type="match status" value="1"/>
</dbReference>
<dbReference type="Proteomes" id="UP000663760">
    <property type="component" value="Chromosome 1"/>
</dbReference>
<sequence length="76" mass="8551">MALTNFILTVAGVTAAVLLLRSDVKQSATVFRRNIRQIRQWLEEESVSAAKSAERTAPKELETQVPKKEIPKEDKN</sequence>
<proteinExistence type="predicted"/>
<evidence type="ECO:0000256" key="1">
    <source>
        <dbReference type="SAM" id="MobiDB-lite"/>
    </source>
</evidence>
<evidence type="ECO:0000313" key="3">
    <source>
        <dbReference type="EMBL" id="CAA2613965.1"/>
    </source>
</evidence>
<feature type="region of interest" description="Disordered" evidence="1">
    <location>
        <begin position="48"/>
        <end position="76"/>
    </location>
</feature>
<reference evidence="3" key="1">
    <citation type="submission" date="2019-12" db="EMBL/GenBank/DDBJ databases">
        <authorList>
            <person name="Scholz U."/>
            <person name="Mascher M."/>
            <person name="Fiebig A."/>
        </authorList>
    </citation>
    <scope>NUCLEOTIDE SEQUENCE</scope>
</reference>
<gene>
    <name evidence="3" type="ORF">SI7747_01000370</name>
    <name evidence="4" type="ORF">SI8410_01000444</name>
</gene>
<keyword evidence="2" id="KW-0732">Signal</keyword>
<dbReference type="PANTHER" id="PTHR35135:SF3">
    <property type="entry name" value="OS05G0517800 PROTEIN"/>
    <property type="match status" value="1"/>
</dbReference>
<evidence type="ECO:0000256" key="2">
    <source>
        <dbReference type="SAM" id="SignalP"/>
    </source>
</evidence>
<keyword evidence="5" id="KW-1185">Reference proteome</keyword>
<evidence type="ECO:0000313" key="5">
    <source>
        <dbReference type="Proteomes" id="UP000663760"/>
    </source>
</evidence>
<feature type="signal peptide" evidence="2">
    <location>
        <begin position="1"/>
        <end position="15"/>
    </location>
</feature>
<evidence type="ECO:0000313" key="4">
    <source>
        <dbReference type="EMBL" id="CAA7388150.1"/>
    </source>
</evidence>
<dbReference type="EMBL" id="LR746264">
    <property type="protein sequence ID" value="CAA7388150.1"/>
    <property type="molecule type" value="Genomic_DNA"/>
</dbReference>
<organism evidence="3">
    <name type="scientific">Spirodela intermedia</name>
    <name type="common">Intermediate duckweed</name>
    <dbReference type="NCBI Taxonomy" id="51605"/>
    <lineage>
        <taxon>Eukaryota</taxon>
        <taxon>Viridiplantae</taxon>
        <taxon>Streptophyta</taxon>
        <taxon>Embryophyta</taxon>
        <taxon>Tracheophyta</taxon>
        <taxon>Spermatophyta</taxon>
        <taxon>Magnoliopsida</taxon>
        <taxon>Liliopsida</taxon>
        <taxon>Araceae</taxon>
        <taxon>Lemnoideae</taxon>
        <taxon>Spirodela</taxon>
    </lineage>
</organism>
<protein>
    <submittedName>
        <fullName evidence="3">Uncharacterized protein</fullName>
    </submittedName>
</protein>
<dbReference type="EMBL" id="LR743588">
    <property type="protein sequence ID" value="CAA2613965.1"/>
    <property type="molecule type" value="Genomic_DNA"/>
</dbReference>